<accession>A0A386ZKI9</accession>
<dbReference type="AlphaFoldDB" id="A0A386ZKI9"/>
<protein>
    <recommendedName>
        <fullName evidence="3">DUF2336 domain-containing protein</fullName>
    </recommendedName>
</protein>
<reference evidence="1 2" key="1">
    <citation type="submission" date="2018-09" db="EMBL/GenBank/DDBJ databases">
        <title>Nocardia yunnanensis sp. nov., an actinomycete isolated from a soil sample.</title>
        <authorList>
            <person name="Zhang J."/>
        </authorList>
    </citation>
    <scope>NUCLEOTIDE SEQUENCE [LARGE SCALE GENOMIC DNA]</scope>
    <source>
        <strain evidence="1 2">CFHS0054</strain>
    </source>
</reference>
<gene>
    <name evidence="1" type="ORF">D7D52_33770</name>
</gene>
<dbReference type="Proteomes" id="UP000267164">
    <property type="component" value="Chromosome"/>
</dbReference>
<dbReference type="KEGG" id="nyu:D7D52_33770"/>
<organism evidence="1 2">
    <name type="scientific">Nocardia yunnanensis</name>
    <dbReference type="NCBI Taxonomy" id="2382165"/>
    <lineage>
        <taxon>Bacteria</taxon>
        <taxon>Bacillati</taxon>
        <taxon>Actinomycetota</taxon>
        <taxon>Actinomycetes</taxon>
        <taxon>Mycobacteriales</taxon>
        <taxon>Nocardiaceae</taxon>
        <taxon>Nocardia</taxon>
    </lineage>
</organism>
<proteinExistence type="predicted"/>
<keyword evidence="2" id="KW-1185">Reference proteome</keyword>
<dbReference type="RefSeq" id="WP_120742958.1">
    <property type="nucleotide sequence ID" value="NZ_CP032568.1"/>
</dbReference>
<dbReference type="EMBL" id="CP032568">
    <property type="protein sequence ID" value="AYF77966.1"/>
    <property type="molecule type" value="Genomic_DNA"/>
</dbReference>
<dbReference type="OrthoDB" id="4528212at2"/>
<evidence type="ECO:0000313" key="2">
    <source>
        <dbReference type="Proteomes" id="UP000267164"/>
    </source>
</evidence>
<name>A0A386ZKI9_9NOCA</name>
<evidence type="ECO:0008006" key="3">
    <source>
        <dbReference type="Google" id="ProtNLM"/>
    </source>
</evidence>
<sequence length="315" mass="33981">MADLVTRAQIRILAQLLDVEPERLRSLERLDVSVLDRLHKALSAALFDAMASVFARVSKLAPLVPDALAATVAVKAVPPEVAGRAGGAIGMDHQHRAASLLGRLTPSYLADAAPYVDPRVIPFFAPKLPFRLLVPAADELLRRRDYLTAARFVEYATDELIREFERHVQDDAAILLTGAMVSRTEVLNKILRVAGTERQHRLVDAAVAGGQETLVALLSLLGRIDAEFAGPLSNVLFESRDEQELSRICALIAEGGASAELLDVLGYCSDGAVRALVATGHLSDTVALEQVATTERRQTSWRRLTAIALPESAAG</sequence>
<evidence type="ECO:0000313" key="1">
    <source>
        <dbReference type="EMBL" id="AYF77966.1"/>
    </source>
</evidence>